<reference evidence="2 3" key="1">
    <citation type="submission" date="2024-08" db="EMBL/GenBank/DDBJ databases">
        <title>Mycobacterium servetensis sp. nov., a novel rapid-growing mycobacterial species recovered from a human patient in Zaragoza, Spain.</title>
        <authorList>
            <person name="Tristancho-Baro A.I."/>
            <person name="Buenestado-Serrano S."/>
            <person name="Garcia De Viedma D."/>
            <person name="Milagro-Beamonte A."/>
            <person name="Burillo N."/>
            <person name="Sanz S."/>
            <person name="Lopez-Calleja A.I."/>
            <person name="Penas-Utrilla D."/>
            <person name="Guardingo M."/>
            <person name="Garcia M.J."/>
            <person name="Vinuelas-Bayon J."/>
        </authorList>
    </citation>
    <scope>NUCLEOTIDE SEQUENCE [LARGE SCALE GENOMIC DNA]</scope>
    <source>
        <strain evidence="3">HUMS_12744610</strain>
    </source>
</reference>
<protein>
    <submittedName>
        <fullName evidence="2">Uncharacterized protein</fullName>
    </submittedName>
</protein>
<dbReference type="EMBL" id="JBGEDP010000001">
    <property type="protein sequence ID" value="MEY8018612.1"/>
    <property type="molecule type" value="Genomic_DNA"/>
</dbReference>
<comment type="caution">
    <text evidence="2">The sequence shown here is derived from an EMBL/GenBank/DDBJ whole genome shotgun (WGS) entry which is preliminary data.</text>
</comment>
<organism evidence="2 3">
    <name type="scientific">Mycobacterium servetii</name>
    <dbReference type="NCBI Taxonomy" id="3237418"/>
    <lineage>
        <taxon>Bacteria</taxon>
        <taxon>Bacillati</taxon>
        <taxon>Actinomycetota</taxon>
        <taxon>Actinomycetes</taxon>
        <taxon>Mycobacteriales</taxon>
        <taxon>Mycobacteriaceae</taxon>
        <taxon>Mycobacterium</taxon>
    </lineage>
</organism>
<proteinExistence type="predicted"/>
<evidence type="ECO:0000313" key="3">
    <source>
        <dbReference type="Proteomes" id="UP001564760"/>
    </source>
</evidence>
<feature type="compositionally biased region" description="Basic and acidic residues" evidence="1">
    <location>
        <begin position="1"/>
        <end position="29"/>
    </location>
</feature>
<gene>
    <name evidence="2" type="ORF">AB8998_28440</name>
</gene>
<feature type="region of interest" description="Disordered" evidence="1">
    <location>
        <begin position="1"/>
        <end position="57"/>
    </location>
</feature>
<keyword evidence="3" id="KW-1185">Reference proteome</keyword>
<dbReference type="Proteomes" id="UP001564760">
    <property type="component" value="Unassembled WGS sequence"/>
</dbReference>
<dbReference type="RefSeq" id="WP_369741214.1">
    <property type="nucleotide sequence ID" value="NZ_JBGEDP010000001.1"/>
</dbReference>
<evidence type="ECO:0000313" key="2">
    <source>
        <dbReference type="EMBL" id="MEY8018612.1"/>
    </source>
</evidence>
<name>A0ABV4C9P8_9MYCO</name>
<evidence type="ECO:0000256" key="1">
    <source>
        <dbReference type="SAM" id="MobiDB-lite"/>
    </source>
</evidence>
<accession>A0ABV4C9P8</accession>
<sequence>MPEFKVHKAESDVEPETHESRPRAGRGDEDGTYVGQTSPDDSIDVGETGAEARANEK</sequence>